<evidence type="ECO:0000313" key="2">
    <source>
        <dbReference type="Proteomes" id="UP000617628"/>
    </source>
</evidence>
<gene>
    <name evidence="1" type="ORF">JIN87_02255</name>
</gene>
<dbReference type="RefSeq" id="WP_200353888.1">
    <property type="nucleotide sequence ID" value="NZ_JAENIL010000003.1"/>
</dbReference>
<dbReference type="AlphaFoldDB" id="A0A934RV24"/>
<evidence type="ECO:0000313" key="1">
    <source>
        <dbReference type="EMBL" id="MBK1875669.1"/>
    </source>
</evidence>
<name>A0A934RV24_9BACT</name>
<comment type="caution">
    <text evidence="1">The sequence shown here is derived from an EMBL/GenBank/DDBJ whole genome shotgun (WGS) entry which is preliminary data.</text>
</comment>
<sequence length="76" mass="8493">MRTTVNLDDDIVQRARAIAERYNKTLGEVLSDLACKGLQKRKTATKTRNGIPIFDLSSKPTSTLSIDEINELRDAD</sequence>
<reference evidence="1" key="1">
    <citation type="submission" date="2021-01" db="EMBL/GenBank/DDBJ databases">
        <title>Modified the classification status of verrucomicrobia.</title>
        <authorList>
            <person name="Feng X."/>
        </authorList>
    </citation>
    <scope>NUCLEOTIDE SEQUENCE</scope>
    <source>
        <strain evidence="1">KCTC 13126</strain>
    </source>
</reference>
<organism evidence="1 2">
    <name type="scientific">Pelagicoccus mobilis</name>
    <dbReference type="NCBI Taxonomy" id="415221"/>
    <lineage>
        <taxon>Bacteria</taxon>
        <taxon>Pseudomonadati</taxon>
        <taxon>Verrucomicrobiota</taxon>
        <taxon>Opitutia</taxon>
        <taxon>Puniceicoccales</taxon>
        <taxon>Pelagicoccaceae</taxon>
        <taxon>Pelagicoccus</taxon>
    </lineage>
</organism>
<accession>A0A934RV24</accession>
<dbReference type="EMBL" id="JAENIL010000003">
    <property type="protein sequence ID" value="MBK1875669.1"/>
    <property type="molecule type" value="Genomic_DNA"/>
</dbReference>
<dbReference type="Proteomes" id="UP000617628">
    <property type="component" value="Unassembled WGS sequence"/>
</dbReference>
<protein>
    <submittedName>
        <fullName evidence="1">Uncharacterized protein</fullName>
    </submittedName>
</protein>
<proteinExistence type="predicted"/>
<keyword evidence="2" id="KW-1185">Reference proteome</keyword>